<dbReference type="InterPro" id="IPR015683">
    <property type="entry name" value="Ionotropic_Glu_rcpt"/>
</dbReference>
<feature type="chain" id="PRO_5041960771" description="Receptor ligand binding region domain-containing protein" evidence="6">
    <location>
        <begin position="22"/>
        <end position="325"/>
    </location>
</feature>
<dbReference type="PANTHER" id="PTHR34836">
    <property type="entry name" value="OS06G0188250 PROTEIN"/>
    <property type="match status" value="1"/>
</dbReference>
<feature type="region of interest" description="Disordered" evidence="5">
    <location>
        <begin position="249"/>
        <end position="275"/>
    </location>
</feature>
<accession>A0AAD3SWR4</accession>
<feature type="compositionally biased region" description="Polar residues" evidence="5">
    <location>
        <begin position="249"/>
        <end position="260"/>
    </location>
</feature>
<dbReference type="Pfam" id="PF01094">
    <property type="entry name" value="ANF_receptor"/>
    <property type="match status" value="1"/>
</dbReference>
<evidence type="ECO:0000256" key="3">
    <source>
        <dbReference type="ARBA" id="ARBA00022989"/>
    </source>
</evidence>
<gene>
    <name evidence="8" type="ORF">Nepgr_020315</name>
</gene>
<evidence type="ECO:0000313" key="8">
    <source>
        <dbReference type="EMBL" id="GMH18474.1"/>
    </source>
</evidence>
<keyword evidence="4" id="KW-0472">Membrane</keyword>
<evidence type="ECO:0000256" key="5">
    <source>
        <dbReference type="SAM" id="MobiDB-lite"/>
    </source>
</evidence>
<dbReference type="Gene3D" id="3.90.70.10">
    <property type="entry name" value="Cysteine proteinases"/>
    <property type="match status" value="1"/>
</dbReference>
<keyword evidence="2" id="KW-0812">Transmembrane</keyword>
<keyword evidence="3" id="KW-1133">Transmembrane helix</keyword>
<protein>
    <recommendedName>
        <fullName evidence="7">Receptor ligand binding region domain-containing protein</fullName>
    </recommendedName>
</protein>
<keyword evidence="9" id="KW-1185">Reference proteome</keyword>
<dbReference type="GO" id="GO:0016020">
    <property type="term" value="C:membrane"/>
    <property type="evidence" value="ECO:0007669"/>
    <property type="project" value="UniProtKB-SubCell"/>
</dbReference>
<feature type="domain" description="Receptor ligand binding region" evidence="7">
    <location>
        <begin position="57"/>
        <end position="138"/>
    </location>
</feature>
<comment type="subcellular location">
    <subcellularLocation>
        <location evidence="1">Membrane</location>
    </subcellularLocation>
</comment>
<dbReference type="AlphaFoldDB" id="A0AAD3SWR4"/>
<name>A0AAD3SWR4_NEPGR</name>
<dbReference type="EMBL" id="BSYO01000019">
    <property type="protein sequence ID" value="GMH18474.1"/>
    <property type="molecule type" value="Genomic_DNA"/>
</dbReference>
<evidence type="ECO:0000256" key="1">
    <source>
        <dbReference type="ARBA" id="ARBA00004370"/>
    </source>
</evidence>
<dbReference type="Proteomes" id="UP001279734">
    <property type="component" value="Unassembled WGS sequence"/>
</dbReference>
<evidence type="ECO:0000313" key="9">
    <source>
        <dbReference type="Proteomes" id="UP001279734"/>
    </source>
</evidence>
<keyword evidence="6" id="KW-0732">Signal</keyword>
<reference evidence="8" key="1">
    <citation type="submission" date="2023-05" db="EMBL/GenBank/DDBJ databases">
        <title>Nepenthes gracilis genome sequencing.</title>
        <authorList>
            <person name="Fukushima K."/>
        </authorList>
    </citation>
    <scope>NUCLEOTIDE SEQUENCE</scope>
    <source>
        <strain evidence="8">SING2019-196</strain>
    </source>
</reference>
<dbReference type="SUPFAM" id="SSF53822">
    <property type="entry name" value="Periplasmic binding protein-like I"/>
    <property type="match status" value="1"/>
</dbReference>
<feature type="signal peptide" evidence="6">
    <location>
        <begin position="1"/>
        <end position="21"/>
    </location>
</feature>
<evidence type="ECO:0000256" key="6">
    <source>
        <dbReference type="SAM" id="SignalP"/>
    </source>
</evidence>
<proteinExistence type="predicted"/>
<organism evidence="8 9">
    <name type="scientific">Nepenthes gracilis</name>
    <name type="common">Slender pitcher plant</name>
    <dbReference type="NCBI Taxonomy" id="150966"/>
    <lineage>
        <taxon>Eukaryota</taxon>
        <taxon>Viridiplantae</taxon>
        <taxon>Streptophyta</taxon>
        <taxon>Embryophyta</taxon>
        <taxon>Tracheophyta</taxon>
        <taxon>Spermatophyta</taxon>
        <taxon>Magnoliopsida</taxon>
        <taxon>eudicotyledons</taxon>
        <taxon>Gunneridae</taxon>
        <taxon>Pentapetalae</taxon>
        <taxon>Caryophyllales</taxon>
        <taxon>Nepenthaceae</taxon>
        <taxon>Nepenthes</taxon>
    </lineage>
</organism>
<evidence type="ECO:0000259" key="7">
    <source>
        <dbReference type="Pfam" id="PF01094"/>
    </source>
</evidence>
<comment type="caution">
    <text evidence="8">The sequence shown here is derived from an EMBL/GenBank/DDBJ whole genome shotgun (WGS) entry which is preliminary data.</text>
</comment>
<dbReference type="PANTHER" id="PTHR34836:SF7">
    <property type="entry name" value="RECEPTOR LIGAND BINDING REGION DOMAIN-CONTAINING PROTEIN"/>
    <property type="match status" value="1"/>
</dbReference>
<evidence type="ECO:0000256" key="2">
    <source>
        <dbReference type="ARBA" id="ARBA00022692"/>
    </source>
</evidence>
<dbReference type="Gene3D" id="3.40.50.2300">
    <property type="match status" value="1"/>
</dbReference>
<sequence length="325" mass="35372">MDALLLLLLCMLEPLAVKGEARNVSSYFSQSKSVNIGTLFTFNSVIGRAAKPTIADIDDINSNSSILFGTKLHIIFHDTSCSVFLGIMEALHLMEKDVAVALGPQSSGITHVNSDIANELHLPLLSLATNPTLFALQFIVFLHVTRNAVDGRNGDSASGDALASKRANFSYKAAFSPSALTNDISNLRGEVNLMESRVIVVHALYFCVPFREKLVEYYEKNTNPANAEEKLLTCLADLFTQISSQKKKTSVISPKQNSPSEKIANGPLNGQANGGLKEPLGTGVQSYLEKKLLHGFWLSSFNLEVVKFSGTQRIRHAKGEAEELT</sequence>
<dbReference type="InterPro" id="IPR028082">
    <property type="entry name" value="Peripla_BP_I"/>
</dbReference>
<dbReference type="InterPro" id="IPR001828">
    <property type="entry name" value="ANF_lig-bd_rcpt"/>
</dbReference>
<evidence type="ECO:0000256" key="4">
    <source>
        <dbReference type="ARBA" id="ARBA00023136"/>
    </source>
</evidence>